<dbReference type="PANTHER" id="PTHR10815">
    <property type="entry name" value="METHYLATED-DNA--PROTEIN-CYSTEINE METHYLTRANSFERASE"/>
    <property type="match status" value="1"/>
</dbReference>
<dbReference type="EMBL" id="JRAA01000003">
    <property type="protein sequence ID" value="KHF24466.1"/>
    <property type="molecule type" value="Genomic_DNA"/>
</dbReference>
<accession>A0A0B0HAL2</accession>
<evidence type="ECO:0000256" key="5">
    <source>
        <dbReference type="ARBA" id="ARBA00023204"/>
    </source>
</evidence>
<evidence type="ECO:0000256" key="1">
    <source>
        <dbReference type="ARBA" id="ARBA00001286"/>
    </source>
</evidence>
<dbReference type="InterPro" id="IPR036217">
    <property type="entry name" value="MethylDNA_cys_MeTrfase_DNAb"/>
</dbReference>
<dbReference type="EC" id="2.1.1.63" evidence="8"/>
<organism evidence="8 9">
    <name type="scientific">Solemya velum gill symbiont</name>
    <dbReference type="NCBI Taxonomy" id="2340"/>
    <lineage>
        <taxon>Bacteria</taxon>
        <taxon>Pseudomonadati</taxon>
        <taxon>Pseudomonadota</taxon>
        <taxon>Gammaproteobacteria</taxon>
        <taxon>sulfur-oxidizing symbionts</taxon>
    </lineage>
</organism>
<evidence type="ECO:0000313" key="8">
    <source>
        <dbReference type="EMBL" id="KHF24466.1"/>
    </source>
</evidence>
<dbReference type="InterPro" id="IPR014048">
    <property type="entry name" value="MethylDNA_cys_MeTrfase_DNA-bd"/>
</dbReference>
<dbReference type="GO" id="GO:0006281">
    <property type="term" value="P:DNA repair"/>
    <property type="evidence" value="ECO:0007669"/>
    <property type="project" value="UniProtKB-KW"/>
</dbReference>
<dbReference type="InterPro" id="IPR036631">
    <property type="entry name" value="MGMT_N_sf"/>
</dbReference>
<comment type="caution">
    <text evidence="8">The sequence shown here is derived from an EMBL/GenBank/DDBJ whole genome shotgun (WGS) entry which is preliminary data.</text>
</comment>
<evidence type="ECO:0000256" key="2">
    <source>
        <dbReference type="ARBA" id="ARBA00022603"/>
    </source>
</evidence>
<dbReference type="OrthoDB" id="9802228at2"/>
<evidence type="ECO:0000313" key="9">
    <source>
        <dbReference type="Proteomes" id="UP000030856"/>
    </source>
</evidence>
<dbReference type="CDD" id="cd06445">
    <property type="entry name" value="ATase"/>
    <property type="match status" value="1"/>
</dbReference>
<dbReference type="SUPFAM" id="SSF53155">
    <property type="entry name" value="Methylated DNA-protein cysteine methyltransferase domain"/>
    <property type="match status" value="1"/>
</dbReference>
<keyword evidence="5" id="KW-0234">DNA repair</keyword>
<dbReference type="InterPro" id="IPR001497">
    <property type="entry name" value="MethylDNA_cys_MeTrfase_AS"/>
</dbReference>
<keyword evidence="3 8" id="KW-0808">Transferase</keyword>
<keyword evidence="4" id="KW-0227">DNA damage</keyword>
<dbReference type="GO" id="GO:0003908">
    <property type="term" value="F:methylated-DNA-[protein]-cysteine S-methyltransferase activity"/>
    <property type="evidence" value="ECO:0007669"/>
    <property type="project" value="UniProtKB-EC"/>
</dbReference>
<keyword evidence="2 8" id="KW-0489">Methyltransferase</keyword>
<dbReference type="PANTHER" id="PTHR10815:SF13">
    <property type="entry name" value="METHYLATED-DNA--PROTEIN-CYSTEINE METHYLTRANSFERASE"/>
    <property type="match status" value="1"/>
</dbReference>
<comment type="catalytic activity">
    <reaction evidence="6">
        <text>a 6-O-methyl-2'-deoxyguanosine in DNA + L-cysteinyl-[protein] = S-methyl-L-cysteinyl-[protein] + a 2'-deoxyguanosine in DNA</text>
        <dbReference type="Rhea" id="RHEA:24000"/>
        <dbReference type="Rhea" id="RHEA-COMP:10131"/>
        <dbReference type="Rhea" id="RHEA-COMP:10132"/>
        <dbReference type="Rhea" id="RHEA-COMP:11367"/>
        <dbReference type="Rhea" id="RHEA-COMP:11368"/>
        <dbReference type="ChEBI" id="CHEBI:29950"/>
        <dbReference type="ChEBI" id="CHEBI:82612"/>
        <dbReference type="ChEBI" id="CHEBI:85445"/>
        <dbReference type="ChEBI" id="CHEBI:85448"/>
        <dbReference type="EC" id="2.1.1.63"/>
    </reaction>
</comment>
<keyword evidence="9" id="KW-1185">Reference proteome</keyword>
<dbReference type="SUPFAM" id="SSF46767">
    <property type="entry name" value="Methylated DNA-protein cysteine methyltransferase, C-terminal domain"/>
    <property type="match status" value="1"/>
</dbReference>
<dbReference type="GO" id="GO:0032259">
    <property type="term" value="P:methylation"/>
    <property type="evidence" value="ECO:0007669"/>
    <property type="project" value="UniProtKB-KW"/>
</dbReference>
<dbReference type="Pfam" id="PF01035">
    <property type="entry name" value="DNA_binding_1"/>
    <property type="match status" value="1"/>
</dbReference>
<evidence type="ECO:0000256" key="6">
    <source>
        <dbReference type="ARBA" id="ARBA00049348"/>
    </source>
</evidence>
<dbReference type="NCBIfam" id="TIGR00589">
    <property type="entry name" value="ogt"/>
    <property type="match status" value="1"/>
</dbReference>
<name>A0A0B0HAL2_SOVGS</name>
<dbReference type="RefSeq" id="WP_043118641.1">
    <property type="nucleotide sequence ID" value="NZ_JRAA01000003.1"/>
</dbReference>
<evidence type="ECO:0000259" key="7">
    <source>
        <dbReference type="Pfam" id="PF01035"/>
    </source>
</evidence>
<dbReference type="InterPro" id="IPR036388">
    <property type="entry name" value="WH-like_DNA-bd_sf"/>
</dbReference>
<dbReference type="Gene3D" id="1.10.10.10">
    <property type="entry name" value="Winged helix-like DNA-binding domain superfamily/Winged helix DNA-binding domain"/>
    <property type="match status" value="1"/>
</dbReference>
<evidence type="ECO:0000256" key="3">
    <source>
        <dbReference type="ARBA" id="ARBA00022679"/>
    </source>
</evidence>
<reference evidence="8 9" key="1">
    <citation type="journal article" date="2014" name="BMC Genomics">
        <title>The genome of the intracellular bacterium of the coastal bivalve, Solemya velum: a blueprint for thriving in and out of symbiosis.</title>
        <authorList>
            <person name="Dmytrenko O."/>
            <person name="Russell S.L."/>
            <person name="Loo W.T."/>
            <person name="Fontanez K.M."/>
            <person name="Liao L."/>
            <person name="Roeselers G."/>
            <person name="Sharma R."/>
            <person name="Stewart F.J."/>
            <person name="Newton I.L."/>
            <person name="Woyke T."/>
            <person name="Wu D."/>
            <person name="Lang J.M."/>
            <person name="Eisen J.A."/>
            <person name="Cavanaugh C.M."/>
        </authorList>
    </citation>
    <scope>NUCLEOTIDE SEQUENCE [LARGE SCALE GENOMIC DNA]</scope>
    <source>
        <strain evidence="8 9">WH</strain>
    </source>
</reference>
<comment type="catalytic activity">
    <reaction evidence="1">
        <text>a 4-O-methyl-thymidine in DNA + L-cysteinyl-[protein] = a thymidine in DNA + S-methyl-L-cysteinyl-[protein]</text>
        <dbReference type="Rhea" id="RHEA:53428"/>
        <dbReference type="Rhea" id="RHEA-COMP:10131"/>
        <dbReference type="Rhea" id="RHEA-COMP:10132"/>
        <dbReference type="Rhea" id="RHEA-COMP:13555"/>
        <dbReference type="Rhea" id="RHEA-COMP:13556"/>
        <dbReference type="ChEBI" id="CHEBI:29950"/>
        <dbReference type="ChEBI" id="CHEBI:82612"/>
        <dbReference type="ChEBI" id="CHEBI:137386"/>
        <dbReference type="ChEBI" id="CHEBI:137387"/>
        <dbReference type="EC" id="2.1.1.63"/>
    </reaction>
</comment>
<dbReference type="eggNOG" id="COG0350">
    <property type="taxonomic scope" value="Bacteria"/>
</dbReference>
<dbReference type="AlphaFoldDB" id="A0A0B0HAL2"/>
<protein>
    <submittedName>
        <fullName evidence="8">O-6-methylguanine DNA methyltransferase</fullName>
        <ecNumber evidence="8">2.1.1.63</ecNumber>
    </submittedName>
</protein>
<gene>
    <name evidence="8" type="ORF">JV46_28440</name>
</gene>
<dbReference type="PROSITE" id="PS00374">
    <property type="entry name" value="MGMT"/>
    <property type="match status" value="1"/>
</dbReference>
<dbReference type="Proteomes" id="UP000030856">
    <property type="component" value="Unassembled WGS sequence"/>
</dbReference>
<evidence type="ECO:0000256" key="4">
    <source>
        <dbReference type="ARBA" id="ARBA00022763"/>
    </source>
</evidence>
<dbReference type="PATRIC" id="fig|2340.3.peg.2530"/>
<proteinExistence type="predicted"/>
<dbReference type="STRING" id="2340.JV46_28440"/>
<feature type="domain" description="Methylated-DNA-[protein]-cysteine S-methyltransferase DNA binding" evidence="7">
    <location>
        <begin position="70"/>
        <end position="151"/>
    </location>
</feature>
<sequence length="153" mass="16552">MNFDLVVNTPVGKVGINLDGKQAFDVTLQPDVSRAKTPAQHAWLKEWLDSYFEDASNWSALPVSLSGTDYQQRVWSALRELGSGEVVTYGELAKSLGSGPRAIGQACRTNPCSLLVPCHRVVAANGRGGGHGHSNGSWPQIKSWLLKHEGVEI</sequence>